<sequence length="300" mass="33014">MKKFYPNLRSVQIKTGIWTIVICLILVFSYFWLSGRLAVRSHYELKIAFPNVMGLEVGDKVMYRGMEVGRVKSITASKDKVITTANIRSDIILTEGTRFLVSDSSLMGGKALNIIPGDGKNPLNIKKLQQGTSPEGMMELISKASAGLDELNETVKLLNSPNGLLQSSRKLVQNADGTVTEMGNLAKEIKQELVITVNKIEDLTSSLQEVIAENKEPLKNTLVEGNITIEKLSATLDSLKILSANLNRSAKALTENAGTAGLLLNDKQLYEKITNATDNLNALIKDIKENPKKYIKFSVF</sequence>
<protein>
    <recommendedName>
        <fullName evidence="3">Mce/MlaD domain-containing protein</fullName>
    </recommendedName>
</protein>
<gene>
    <name evidence="4" type="ordered locus">CLOAM0133</name>
</gene>
<dbReference type="KEGG" id="caci:CLOAM0133"/>
<keyword evidence="2" id="KW-1133">Transmembrane helix</keyword>
<keyword evidence="1" id="KW-0175">Coiled coil</keyword>
<dbReference type="Proteomes" id="UP000002019">
    <property type="component" value="Chromosome"/>
</dbReference>
<evidence type="ECO:0000256" key="1">
    <source>
        <dbReference type="SAM" id="Coils"/>
    </source>
</evidence>
<dbReference type="PANTHER" id="PTHR33371:SF4">
    <property type="entry name" value="INTERMEMBRANE PHOSPHOLIPID TRANSPORT SYSTEM BINDING PROTEIN MLAD"/>
    <property type="match status" value="1"/>
</dbReference>
<feature type="domain" description="Mce/MlaD" evidence="3">
    <location>
        <begin position="42"/>
        <end position="117"/>
    </location>
</feature>
<dbReference type="AlphaFoldDB" id="B0VIY3"/>
<dbReference type="HOGENOM" id="CLU_054524_1_0_0"/>
<evidence type="ECO:0000256" key="2">
    <source>
        <dbReference type="SAM" id="Phobius"/>
    </source>
</evidence>
<dbReference type="EMBL" id="CU466930">
    <property type="protein sequence ID" value="CAO80043.1"/>
    <property type="molecule type" value="Genomic_DNA"/>
</dbReference>
<evidence type="ECO:0000313" key="5">
    <source>
        <dbReference type="Proteomes" id="UP000002019"/>
    </source>
</evidence>
<proteinExistence type="predicted"/>
<evidence type="ECO:0000259" key="3">
    <source>
        <dbReference type="Pfam" id="PF02470"/>
    </source>
</evidence>
<evidence type="ECO:0000313" key="4">
    <source>
        <dbReference type="EMBL" id="CAO80043.1"/>
    </source>
</evidence>
<dbReference type="RefSeq" id="WP_015423904.1">
    <property type="nucleotide sequence ID" value="NC_020449.1"/>
</dbReference>
<dbReference type="OrthoDB" id="9769132at2"/>
<reference evidence="4 5" key="1">
    <citation type="journal article" date="2008" name="J. Bacteriol.">
        <title>'Candidatus Cloacamonas acidaminovorans': genome sequence reconstruction provides a first glimpse of a new bacterial division.</title>
        <authorList>
            <person name="Pelletier E."/>
            <person name="Kreimeyer A."/>
            <person name="Bocs S."/>
            <person name="Rouy Z."/>
            <person name="Gyapay G."/>
            <person name="Chouari R."/>
            <person name="Riviere D."/>
            <person name="Ganesan A."/>
            <person name="Daegelen P."/>
            <person name="Sghir A."/>
            <person name="Cohen G.N."/>
            <person name="Medigue C."/>
            <person name="Weissenbach J."/>
            <person name="Le Paslier D."/>
        </authorList>
    </citation>
    <scope>NUCLEOTIDE SEQUENCE [LARGE SCALE GENOMIC DNA]</scope>
    <source>
        <strain evidence="5">Evry</strain>
    </source>
</reference>
<organism evidence="4 5">
    <name type="scientific">Cloacimonas acidaminovorans (strain Evry)</name>
    <dbReference type="NCBI Taxonomy" id="459349"/>
    <lineage>
        <taxon>Bacteria</taxon>
        <taxon>Pseudomonadati</taxon>
        <taxon>Candidatus Cloacimonadota</taxon>
        <taxon>Candidatus Cloacimonadia</taxon>
        <taxon>Candidatus Cloacimonadales</taxon>
        <taxon>Candidatus Cloacimonadaceae</taxon>
        <taxon>Candidatus Cloacimonas</taxon>
    </lineage>
</organism>
<feature type="transmembrane region" description="Helical" evidence="2">
    <location>
        <begin position="15"/>
        <end position="33"/>
    </location>
</feature>
<dbReference type="eggNOG" id="COG1463">
    <property type="taxonomic scope" value="Bacteria"/>
</dbReference>
<dbReference type="InterPro" id="IPR052336">
    <property type="entry name" value="MlaD_Phospholipid_Transporter"/>
</dbReference>
<name>B0VIY3_CLOAI</name>
<dbReference type="STRING" id="459349.CLOAM0133"/>
<keyword evidence="2" id="KW-0472">Membrane</keyword>
<dbReference type="InterPro" id="IPR003399">
    <property type="entry name" value="Mce/MlaD"/>
</dbReference>
<keyword evidence="2" id="KW-0812">Transmembrane</keyword>
<accession>B0VIY3</accession>
<dbReference type="Pfam" id="PF02470">
    <property type="entry name" value="MlaD"/>
    <property type="match status" value="1"/>
</dbReference>
<feature type="coiled-coil region" evidence="1">
    <location>
        <begin position="229"/>
        <end position="290"/>
    </location>
</feature>
<dbReference type="PANTHER" id="PTHR33371">
    <property type="entry name" value="INTERMEMBRANE PHOSPHOLIPID TRANSPORT SYSTEM BINDING PROTEIN MLAD-RELATED"/>
    <property type="match status" value="1"/>
</dbReference>
<keyword evidence="5" id="KW-1185">Reference proteome</keyword>